<accession>A0A8D8HS22</accession>
<dbReference type="EMBL" id="HBUE01119339">
    <property type="protein sequence ID" value="CAG6491664.1"/>
    <property type="molecule type" value="Transcribed_RNA"/>
</dbReference>
<dbReference type="EMBL" id="HBUE01329237">
    <property type="protein sequence ID" value="CAG6592397.1"/>
    <property type="molecule type" value="Transcribed_RNA"/>
</dbReference>
<evidence type="ECO:0000313" key="2">
    <source>
        <dbReference type="EMBL" id="CAG6540328.1"/>
    </source>
</evidence>
<reference evidence="2" key="1">
    <citation type="submission" date="2021-05" db="EMBL/GenBank/DDBJ databases">
        <authorList>
            <person name="Alioto T."/>
            <person name="Alioto T."/>
            <person name="Gomez Garrido J."/>
        </authorList>
    </citation>
    <scope>NUCLEOTIDE SEQUENCE</scope>
</reference>
<proteinExistence type="predicted"/>
<keyword evidence="1" id="KW-0472">Membrane</keyword>
<dbReference type="AlphaFoldDB" id="A0A8D8HS22"/>
<keyword evidence="1" id="KW-0812">Transmembrane</keyword>
<dbReference type="EMBL" id="HBUE01222566">
    <property type="protein sequence ID" value="CAG6540324.1"/>
    <property type="molecule type" value="Transcribed_RNA"/>
</dbReference>
<dbReference type="EMBL" id="HBUE01222565">
    <property type="protein sequence ID" value="CAG6540322.1"/>
    <property type="molecule type" value="Transcribed_RNA"/>
</dbReference>
<dbReference type="EMBL" id="HBUE01329234">
    <property type="protein sequence ID" value="CAG6592391.1"/>
    <property type="molecule type" value="Transcribed_RNA"/>
</dbReference>
<dbReference type="EMBL" id="HBUE01329235">
    <property type="protein sequence ID" value="CAG6592393.1"/>
    <property type="molecule type" value="Transcribed_RNA"/>
</dbReference>
<dbReference type="EMBL" id="HBUE01222567">
    <property type="protein sequence ID" value="CAG6540326.1"/>
    <property type="molecule type" value="Transcribed_RNA"/>
</dbReference>
<keyword evidence="1" id="KW-1133">Transmembrane helix</keyword>
<dbReference type="EMBL" id="HBUE01222568">
    <property type="protein sequence ID" value="CAG6540328.1"/>
    <property type="molecule type" value="Transcribed_RNA"/>
</dbReference>
<name>A0A8D8HS22_CULPI</name>
<organism evidence="2">
    <name type="scientific">Culex pipiens</name>
    <name type="common">House mosquito</name>
    <dbReference type="NCBI Taxonomy" id="7175"/>
    <lineage>
        <taxon>Eukaryota</taxon>
        <taxon>Metazoa</taxon>
        <taxon>Ecdysozoa</taxon>
        <taxon>Arthropoda</taxon>
        <taxon>Hexapoda</taxon>
        <taxon>Insecta</taxon>
        <taxon>Pterygota</taxon>
        <taxon>Neoptera</taxon>
        <taxon>Endopterygota</taxon>
        <taxon>Diptera</taxon>
        <taxon>Nematocera</taxon>
        <taxon>Culicoidea</taxon>
        <taxon>Culicidae</taxon>
        <taxon>Culicinae</taxon>
        <taxon>Culicini</taxon>
        <taxon>Culex</taxon>
        <taxon>Culex</taxon>
    </lineage>
</organism>
<evidence type="ECO:0000256" key="1">
    <source>
        <dbReference type="SAM" id="Phobius"/>
    </source>
</evidence>
<dbReference type="EMBL" id="HBUE01329236">
    <property type="protein sequence ID" value="CAG6592395.1"/>
    <property type="molecule type" value="Transcribed_RNA"/>
</dbReference>
<sequence length="146" mass="17154">MIFNAFFLTIDYTVCLFVLFEMLLVFFSPVFFINCCSCELSFVWICEKVCSCVRVRFSSSLKRIVLFLHYLRTTPQTKKAQTFLNNNQKKTRNYEEPFRTVLRFALCLVIDSCFFSFFSVRKAAASSFFFCWEAPSFKTGDASRIE</sequence>
<protein>
    <submittedName>
        <fullName evidence="2">(northern house mosquito) hypothetical protein</fullName>
    </submittedName>
</protein>
<feature type="transmembrane region" description="Helical" evidence="1">
    <location>
        <begin position="12"/>
        <end position="33"/>
    </location>
</feature>